<keyword evidence="7" id="KW-1185">Reference proteome</keyword>
<comment type="subcellular location">
    <subcellularLocation>
        <location evidence="3">Cytoplasm</location>
    </subcellularLocation>
</comment>
<dbReference type="Gene3D" id="1.10.132.20">
    <property type="entry name" value="Ribosome-recycling factor"/>
    <property type="match status" value="1"/>
</dbReference>
<evidence type="ECO:0000256" key="1">
    <source>
        <dbReference type="ARBA" id="ARBA00005912"/>
    </source>
</evidence>
<proteinExistence type="inferred from homology"/>
<feature type="coiled-coil region" evidence="4">
    <location>
        <begin position="121"/>
        <end position="148"/>
    </location>
</feature>
<dbReference type="Gene3D" id="3.30.1360.40">
    <property type="match status" value="1"/>
</dbReference>
<dbReference type="CDD" id="cd00520">
    <property type="entry name" value="RRF"/>
    <property type="match status" value="1"/>
</dbReference>
<evidence type="ECO:0000259" key="5">
    <source>
        <dbReference type="Pfam" id="PF01765"/>
    </source>
</evidence>
<sequence length="187" mass="20829">MNEEIDFILDSTKEAMQAAIAHLEKKLLNIRAGKASPAMLGGVMVEYYGSPTPLNQVGNVTTPDARTITIQPFEKSLIPEIEKGIQIANLGFNPMNNGESVIINVPPLTEERRRELVKQAKAEAEDSKVGVRNDRKSANNEIKKLEKDGLSEDMAKNAELDIQELTDTFIKKIDDMFTIKEKEIMTV</sequence>
<evidence type="ECO:0000256" key="4">
    <source>
        <dbReference type="SAM" id="Coils"/>
    </source>
</evidence>
<accession>A0ABU5ZS27</accession>
<dbReference type="PANTHER" id="PTHR20982:SF3">
    <property type="entry name" value="MITOCHONDRIAL RIBOSOME RECYCLING FACTOR PSEUDO 1"/>
    <property type="match status" value="1"/>
</dbReference>
<comment type="caution">
    <text evidence="6">The sequence shown here is derived from an EMBL/GenBank/DDBJ whole genome shotgun (WGS) entry which is preliminary data.</text>
</comment>
<name>A0ABU5ZS27_9FLAO</name>
<dbReference type="Pfam" id="PF01765">
    <property type="entry name" value="RRF"/>
    <property type="match status" value="1"/>
</dbReference>
<dbReference type="NCBIfam" id="TIGR00496">
    <property type="entry name" value="frr"/>
    <property type="match status" value="1"/>
</dbReference>
<dbReference type="InterPro" id="IPR036191">
    <property type="entry name" value="RRF_sf"/>
</dbReference>
<keyword evidence="4" id="KW-0175">Coiled coil</keyword>
<dbReference type="SUPFAM" id="SSF55194">
    <property type="entry name" value="Ribosome recycling factor, RRF"/>
    <property type="match status" value="1"/>
</dbReference>
<dbReference type="Proteomes" id="UP001327027">
    <property type="component" value="Unassembled WGS sequence"/>
</dbReference>
<organism evidence="6 7">
    <name type="scientific">Aquimarina gracilis</name>
    <dbReference type="NCBI Taxonomy" id="874422"/>
    <lineage>
        <taxon>Bacteria</taxon>
        <taxon>Pseudomonadati</taxon>
        <taxon>Bacteroidota</taxon>
        <taxon>Flavobacteriia</taxon>
        <taxon>Flavobacteriales</taxon>
        <taxon>Flavobacteriaceae</taxon>
        <taxon>Aquimarina</taxon>
    </lineage>
</organism>
<comment type="function">
    <text evidence="3">Responsible for the release of ribosomes from messenger RNA at the termination of protein biosynthesis. May increase the efficiency of translation by recycling ribosomes from one round of translation to another.</text>
</comment>
<dbReference type="RefSeq" id="WP_324178218.1">
    <property type="nucleotide sequence ID" value="NZ_BAABAW010000016.1"/>
</dbReference>
<reference evidence="6 7" key="1">
    <citation type="journal article" date="2013" name="Int. J. Syst. Evol. Microbiol.">
        <title>Aquimarina gracilis sp. nov., isolated from the gut microflora of a mussel, Mytilus coruscus, and emended description of Aquimarina spongiae.</title>
        <authorList>
            <person name="Park S.C."/>
            <person name="Choe H.N."/>
            <person name="Baik K.S."/>
            <person name="Seong C.N."/>
        </authorList>
    </citation>
    <scope>NUCLEOTIDE SEQUENCE [LARGE SCALE GENOMIC DNA]</scope>
    <source>
        <strain evidence="6 7">PSC32</strain>
    </source>
</reference>
<dbReference type="PANTHER" id="PTHR20982">
    <property type="entry name" value="RIBOSOME RECYCLING FACTOR"/>
    <property type="match status" value="1"/>
</dbReference>
<dbReference type="EMBL" id="JAYKLX010000001">
    <property type="protein sequence ID" value="MEB3344167.1"/>
    <property type="molecule type" value="Genomic_DNA"/>
</dbReference>
<keyword evidence="3" id="KW-0963">Cytoplasm</keyword>
<comment type="similarity">
    <text evidence="1 3">Belongs to the RRF family.</text>
</comment>
<evidence type="ECO:0000256" key="2">
    <source>
        <dbReference type="ARBA" id="ARBA00022917"/>
    </source>
</evidence>
<evidence type="ECO:0000313" key="7">
    <source>
        <dbReference type="Proteomes" id="UP001327027"/>
    </source>
</evidence>
<dbReference type="HAMAP" id="MF_00040">
    <property type="entry name" value="RRF"/>
    <property type="match status" value="1"/>
</dbReference>
<gene>
    <name evidence="3 6" type="primary">frr</name>
    <name evidence="6" type="ORF">U6A24_01780</name>
</gene>
<keyword evidence="2 3" id="KW-0648">Protein biosynthesis</keyword>
<feature type="domain" description="Ribosome recycling factor" evidence="5">
    <location>
        <begin position="23"/>
        <end position="185"/>
    </location>
</feature>
<evidence type="ECO:0000313" key="6">
    <source>
        <dbReference type="EMBL" id="MEB3344167.1"/>
    </source>
</evidence>
<dbReference type="InterPro" id="IPR023584">
    <property type="entry name" value="Ribosome_recyc_fac_dom"/>
</dbReference>
<dbReference type="InterPro" id="IPR002661">
    <property type="entry name" value="Ribosome_recyc_fac"/>
</dbReference>
<protein>
    <recommendedName>
        <fullName evidence="3">Ribosome-recycling factor</fullName>
        <shortName evidence="3">RRF</shortName>
    </recommendedName>
    <alternativeName>
        <fullName evidence="3">Ribosome-releasing factor</fullName>
    </alternativeName>
</protein>
<evidence type="ECO:0000256" key="3">
    <source>
        <dbReference type="HAMAP-Rule" id="MF_00040"/>
    </source>
</evidence>